<name>A0A397DB01_APHAT</name>
<dbReference type="Proteomes" id="UP000286510">
    <property type="component" value="Unassembled WGS sequence"/>
</dbReference>
<dbReference type="Proteomes" id="UP000266196">
    <property type="component" value="Unassembled WGS sequence"/>
</dbReference>
<reference evidence="4 5" key="1">
    <citation type="submission" date="2018-08" db="EMBL/GenBank/DDBJ databases">
        <title>Aphanomyces genome sequencing and annotation.</title>
        <authorList>
            <person name="Minardi D."/>
            <person name="Oidtmann B."/>
            <person name="Van Der Giezen M."/>
            <person name="Studholme D.J."/>
        </authorList>
    </citation>
    <scope>NUCLEOTIDE SEQUENCE [LARGE SCALE GENOMIC DNA]</scope>
    <source>
        <strain evidence="3 5">197901</strain>
        <strain evidence="2 6">FDL457</strain>
        <strain evidence="1 4">SA</strain>
    </source>
</reference>
<organism evidence="1 4">
    <name type="scientific">Aphanomyces astaci</name>
    <name type="common">Crayfish plague agent</name>
    <dbReference type="NCBI Taxonomy" id="112090"/>
    <lineage>
        <taxon>Eukaryota</taxon>
        <taxon>Sar</taxon>
        <taxon>Stramenopiles</taxon>
        <taxon>Oomycota</taxon>
        <taxon>Saprolegniomycetes</taxon>
        <taxon>Saprolegniales</taxon>
        <taxon>Verrucalvaceae</taxon>
        <taxon>Aphanomyces</taxon>
    </lineage>
</organism>
<dbReference type="EMBL" id="QUTC01005387">
    <property type="protein sequence ID" value="RHY58426.1"/>
    <property type="molecule type" value="Genomic_DNA"/>
</dbReference>
<gene>
    <name evidence="2" type="ORF">DYB26_014281</name>
    <name evidence="3" type="ORF">DYB31_013101</name>
    <name evidence="1" type="ORF">DYB38_000704</name>
</gene>
<protein>
    <submittedName>
        <fullName evidence="1">Uncharacterized protein</fullName>
    </submittedName>
</protein>
<sequence>MDVYVPPTSLKALLETPKGHLDHYPDEAFLLHVFWEAPSRAAAETLLSGLRGCSVATHRDTPCVPTYFFRITKSNPLSPSAATVGAYPPLHDALKKLQVGIPKPVVRADLTRRGMNPDWVDLNLSDPLPLELRTEPFVVEFTEIYLDERSFMLHCGSKDYLDAYGIVTKPGLSLRPPVTTRIGSPSSSIVEKILEPILHERVVAVGSNVVWQRPPASPSTARDAVMLALDCTRHADELPPQMRDACTTAVSFSHVLKDGITRWLLVLPQLPSTEFLAQLQEAVGPVIAGEAHTSEGDNADALRTTLASAGLLPVITMNGDASVGYVLHEYARDLHVRIGDHDKS</sequence>
<evidence type="ECO:0000313" key="6">
    <source>
        <dbReference type="Proteomes" id="UP000286510"/>
    </source>
</evidence>
<dbReference type="AlphaFoldDB" id="A0A397DB01"/>
<evidence type="ECO:0000313" key="3">
    <source>
        <dbReference type="EMBL" id="RHZ32463.1"/>
    </source>
</evidence>
<dbReference type="VEuPathDB" id="FungiDB:H257_13522"/>
<dbReference type="EMBL" id="QUTF01026799">
    <property type="protein sequence ID" value="RHY81381.1"/>
    <property type="molecule type" value="Genomic_DNA"/>
</dbReference>
<dbReference type="Proteomes" id="UP000265716">
    <property type="component" value="Unassembled WGS sequence"/>
</dbReference>
<evidence type="ECO:0000313" key="1">
    <source>
        <dbReference type="EMBL" id="RHY58426.1"/>
    </source>
</evidence>
<evidence type="ECO:0000313" key="5">
    <source>
        <dbReference type="Proteomes" id="UP000266196"/>
    </source>
</evidence>
<proteinExistence type="predicted"/>
<comment type="caution">
    <text evidence="1">The sequence shown here is derived from an EMBL/GenBank/DDBJ whole genome shotgun (WGS) entry which is preliminary data.</text>
</comment>
<evidence type="ECO:0000313" key="4">
    <source>
        <dbReference type="Proteomes" id="UP000265716"/>
    </source>
</evidence>
<evidence type="ECO:0000313" key="2">
    <source>
        <dbReference type="EMBL" id="RHY81381.1"/>
    </source>
</evidence>
<accession>A0A397DB01</accession>
<dbReference type="EMBL" id="QUTE01006526">
    <property type="protein sequence ID" value="RHZ32463.1"/>
    <property type="molecule type" value="Genomic_DNA"/>
</dbReference>